<dbReference type="RefSeq" id="WP_183869811.1">
    <property type="nucleotide sequence ID" value="NZ_JACHCF010000014.1"/>
</dbReference>
<evidence type="ECO:0000313" key="3">
    <source>
        <dbReference type="Proteomes" id="UP000537718"/>
    </source>
</evidence>
<sequence>MAQFAPHFNLYKIIGRFRIVIDITFWVIFALSIVPTILKSMDIQLIFDDFLNIINIVSLLVYFILENIVDLFLIPQAEHKRRDDFIDNSFDTKFAVNNSIGYFDNDEVSHGLYKAATNLFQNCFTTYSLIKLLTPIKIITPAIVLIAVCVMAYYGFQEVPFFLSILQIFFSANLLGALVKHLILLQRLSEIHDDWITLFQTAGFDSNSTTFNTQIFRNWLRYETLVTKIPASIPDKFFHKHNQRITSEWLALKVKYSIQ</sequence>
<dbReference type="Proteomes" id="UP000537718">
    <property type="component" value="Unassembled WGS sequence"/>
</dbReference>
<keyword evidence="1" id="KW-1133">Transmembrane helix</keyword>
<feature type="transmembrane region" description="Helical" evidence="1">
    <location>
        <begin position="50"/>
        <end position="73"/>
    </location>
</feature>
<feature type="transmembrane region" description="Helical" evidence="1">
    <location>
        <begin position="19"/>
        <end position="38"/>
    </location>
</feature>
<keyword evidence="1" id="KW-0812">Transmembrane</keyword>
<name>A0A7W8YXP1_9SPHI</name>
<feature type="transmembrane region" description="Helical" evidence="1">
    <location>
        <begin position="161"/>
        <end position="179"/>
    </location>
</feature>
<dbReference type="AlphaFoldDB" id="A0A7W8YXP1"/>
<protein>
    <submittedName>
        <fullName evidence="2">Uncharacterized protein</fullName>
    </submittedName>
</protein>
<dbReference type="EMBL" id="JACHCF010000014">
    <property type="protein sequence ID" value="MBB5623734.1"/>
    <property type="molecule type" value="Genomic_DNA"/>
</dbReference>
<evidence type="ECO:0000256" key="1">
    <source>
        <dbReference type="SAM" id="Phobius"/>
    </source>
</evidence>
<comment type="caution">
    <text evidence="2">The sequence shown here is derived from an EMBL/GenBank/DDBJ whole genome shotgun (WGS) entry which is preliminary data.</text>
</comment>
<keyword evidence="1" id="KW-0472">Membrane</keyword>
<gene>
    <name evidence="2" type="ORF">HDE69_004821</name>
</gene>
<reference evidence="2 3" key="1">
    <citation type="submission" date="2020-08" db="EMBL/GenBank/DDBJ databases">
        <title>Genomic Encyclopedia of Type Strains, Phase IV (KMG-V): Genome sequencing to study the core and pangenomes of soil and plant-associated prokaryotes.</title>
        <authorList>
            <person name="Whitman W."/>
        </authorList>
    </citation>
    <scope>NUCLEOTIDE SEQUENCE [LARGE SCALE GENOMIC DNA]</scope>
    <source>
        <strain evidence="2 3">MP7CTX6</strain>
    </source>
</reference>
<proteinExistence type="predicted"/>
<organism evidence="2 3">
    <name type="scientific">Pedobacter cryoconitis</name>
    <dbReference type="NCBI Taxonomy" id="188932"/>
    <lineage>
        <taxon>Bacteria</taxon>
        <taxon>Pseudomonadati</taxon>
        <taxon>Bacteroidota</taxon>
        <taxon>Sphingobacteriia</taxon>
        <taxon>Sphingobacteriales</taxon>
        <taxon>Sphingobacteriaceae</taxon>
        <taxon>Pedobacter</taxon>
    </lineage>
</organism>
<accession>A0A7W8YXP1</accession>
<evidence type="ECO:0000313" key="2">
    <source>
        <dbReference type="EMBL" id="MBB5623734.1"/>
    </source>
</evidence>
<feature type="transmembrane region" description="Helical" evidence="1">
    <location>
        <begin position="138"/>
        <end position="155"/>
    </location>
</feature>